<evidence type="ECO:0000256" key="3">
    <source>
        <dbReference type="ARBA" id="ARBA00022692"/>
    </source>
</evidence>
<keyword evidence="1 6" id="KW-1003">Cell membrane</keyword>
<organism evidence="7 8">
    <name type="scientific">Rickettsia monacensis</name>
    <dbReference type="NCBI Taxonomy" id="109232"/>
    <lineage>
        <taxon>Bacteria</taxon>
        <taxon>Pseudomonadati</taxon>
        <taxon>Pseudomonadota</taxon>
        <taxon>Alphaproteobacteria</taxon>
        <taxon>Rickettsiales</taxon>
        <taxon>Rickettsiaceae</taxon>
        <taxon>Rickettsieae</taxon>
        <taxon>Rickettsia</taxon>
        <taxon>spotted fever group</taxon>
    </lineage>
</organism>
<dbReference type="NCBIfam" id="NF001323">
    <property type="entry name" value="PRK00259.1-1"/>
    <property type="match status" value="1"/>
</dbReference>
<dbReference type="Pfam" id="PF04279">
    <property type="entry name" value="IspA"/>
    <property type="match status" value="1"/>
</dbReference>
<evidence type="ECO:0000313" key="7">
    <source>
        <dbReference type="EMBL" id="CEO17612.1"/>
    </source>
</evidence>
<gene>
    <name evidence="6 7" type="primary">yciB</name>
    <name evidence="7" type="ORF">RMONA_06265</name>
</gene>
<comment type="function">
    <text evidence="6">Plays a role in cell envelope biogenesis, maintenance of cell envelope integrity and membrane homeostasis.</text>
</comment>
<feature type="transmembrane region" description="Helical" evidence="6">
    <location>
        <begin position="150"/>
        <end position="171"/>
    </location>
</feature>
<dbReference type="KEGG" id="rmc:RMONA_06265"/>
<evidence type="ECO:0000313" key="8">
    <source>
        <dbReference type="Proteomes" id="UP000018149"/>
    </source>
</evidence>
<evidence type="ECO:0000256" key="5">
    <source>
        <dbReference type="ARBA" id="ARBA00023136"/>
    </source>
</evidence>
<dbReference type="NCBIfam" id="TIGR00997">
    <property type="entry name" value="ispZ"/>
    <property type="match status" value="1"/>
</dbReference>
<dbReference type="PANTHER" id="PTHR36917">
    <property type="entry name" value="INTRACELLULAR SEPTATION PROTEIN A-RELATED"/>
    <property type="match status" value="1"/>
</dbReference>
<dbReference type="STRING" id="109232.RMONA_06265"/>
<feature type="transmembrane region" description="Helical" evidence="6">
    <location>
        <begin position="52"/>
        <end position="70"/>
    </location>
</feature>
<sequence length="180" mass="20387">MLKLLSEIGPVIAFFAGFFYGGGIQNATLYMLITSVICITLCYVIDKKVSKLSIISTAVLLVSGSITLISGDSIYIKIKPTILYVIFGIIFLMSGIRKNPFIKYALESIVRLKEESWITLSYRTATFFFFMAVVNEIVWRNFSDETWVKFKVFGVIPITFVFILLQLPLLLKNKLPDSKI</sequence>
<dbReference type="PANTHER" id="PTHR36917:SF1">
    <property type="entry name" value="INNER MEMBRANE-SPANNING PROTEIN YCIB"/>
    <property type="match status" value="1"/>
</dbReference>
<keyword evidence="8" id="KW-1185">Reference proteome</keyword>
<reference evidence="7 8" key="1">
    <citation type="submission" date="2015-01" db="EMBL/GenBank/DDBJ databases">
        <title>Draft genome sequence of Rickettsia monacensis strain IrR/Munich.</title>
        <authorList>
            <person name="Felsheim R.F."/>
            <person name="Johnson S.L."/>
            <person name="Kurtti T.J."/>
            <person name="Munderloh U.G."/>
        </authorList>
    </citation>
    <scope>NUCLEOTIDE SEQUENCE [LARGE SCALE GENOMIC DNA]</scope>
    <source>
        <strain evidence="7 8">IrR/Munich</strain>
    </source>
</reference>
<dbReference type="HAMAP" id="MF_00189">
    <property type="entry name" value="YciB"/>
    <property type="match status" value="1"/>
</dbReference>
<dbReference type="Proteomes" id="UP000018149">
    <property type="component" value="Chromosome I"/>
</dbReference>
<evidence type="ECO:0000256" key="4">
    <source>
        <dbReference type="ARBA" id="ARBA00022989"/>
    </source>
</evidence>
<dbReference type="HOGENOM" id="CLU_089554_1_1_5"/>
<comment type="similarity">
    <text evidence="6">Belongs to the YciB family.</text>
</comment>
<name>A0A0B7J0A4_9RICK</name>
<keyword evidence="4 6" id="KW-1133">Transmembrane helix</keyword>
<dbReference type="InterPro" id="IPR006008">
    <property type="entry name" value="YciB"/>
</dbReference>
<dbReference type="EMBL" id="LN794217">
    <property type="protein sequence ID" value="CEO17612.1"/>
    <property type="molecule type" value="Genomic_DNA"/>
</dbReference>
<dbReference type="AlphaFoldDB" id="A0A0B7J0A4"/>
<keyword evidence="2 6" id="KW-0997">Cell inner membrane</keyword>
<keyword evidence="5 6" id="KW-0472">Membrane</keyword>
<evidence type="ECO:0000256" key="2">
    <source>
        <dbReference type="ARBA" id="ARBA00022519"/>
    </source>
</evidence>
<evidence type="ECO:0000256" key="1">
    <source>
        <dbReference type="ARBA" id="ARBA00022475"/>
    </source>
</evidence>
<dbReference type="GO" id="GO:0005886">
    <property type="term" value="C:plasma membrane"/>
    <property type="evidence" value="ECO:0007669"/>
    <property type="project" value="UniProtKB-SubCell"/>
</dbReference>
<feature type="transmembrane region" description="Helical" evidence="6">
    <location>
        <begin position="117"/>
        <end position="138"/>
    </location>
</feature>
<proteinExistence type="inferred from homology"/>
<feature type="transmembrane region" description="Helical" evidence="6">
    <location>
        <begin position="76"/>
        <end position="96"/>
    </location>
</feature>
<accession>A0A0B7J0A4</accession>
<reference evidence="8" key="2">
    <citation type="submission" date="2015-01" db="EMBL/GenBank/DDBJ databases">
        <authorList>
            <person name="Felsheim R."/>
        </authorList>
    </citation>
    <scope>NUCLEOTIDE SEQUENCE [LARGE SCALE GENOMIC DNA]</scope>
    <source>
        <strain evidence="8">IrR/Munich</strain>
    </source>
</reference>
<keyword evidence="3 6" id="KW-0812">Transmembrane</keyword>
<evidence type="ECO:0000256" key="6">
    <source>
        <dbReference type="HAMAP-Rule" id="MF_00189"/>
    </source>
</evidence>
<protein>
    <recommendedName>
        <fullName evidence="6">Inner membrane-spanning protein YciB</fullName>
    </recommendedName>
</protein>
<feature type="transmembrane region" description="Helical" evidence="6">
    <location>
        <begin position="27"/>
        <end position="45"/>
    </location>
</feature>
<comment type="subcellular location">
    <subcellularLocation>
        <location evidence="6">Cell inner membrane</location>
        <topology evidence="6">Multi-pass membrane protein</topology>
    </subcellularLocation>
</comment>
<dbReference type="RefSeq" id="WP_023508249.1">
    <property type="nucleotide sequence ID" value="NZ_LN794217.1"/>
</dbReference>